<keyword evidence="12" id="KW-1185">Reference proteome</keyword>
<evidence type="ECO:0000256" key="9">
    <source>
        <dbReference type="RuleBase" id="RU361157"/>
    </source>
</evidence>
<proteinExistence type="inferred from homology"/>
<keyword evidence="3 9" id="KW-0813">Transport</keyword>
<feature type="domain" description="ABC transmembrane type-2" evidence="10">
    <location>
        <begin position="32"/>
        <end position="255"/>
    </location>
</feature>
<keyword evidence="7 9" id="KW-1133">Transmembrane helix</keyword>
<reference evidence="11 12" key="1">
    <citation type="submission" date="2017-07" db="EMBL/GenBank/DDBJ databases">
        <title>Draft Genome Sequences of Select Purple Nonsulfur Bacteria.</title>
        <authorList>
            <person name="Lasarre B."/>
            <person name="Mckinlay J.B."/>
        </authorList>
    </citation>
    <scope>NUCLEOTIDE SEQUENCE [LARGE SCALE GENOMIC DNA]</scope>
    <source>
        <strain evidence="11 12">DSM 11290</strain>
    </source>
</reference>
<dbReference type="Pfam" id="PF01061">
    <property type="entry name" value="ABC2_membrane"/>
    <property type="match status" value="1"/>
</dbReference>
<evidence type="ECO:0000256" key="1">
    <source>
        <dbReference type="ARBA" id="ARBA00004429"/>
    </source>
</evidence>
<sequence length="263" mass="29617">MQTLGSPFQIFLRNVWSLMLRDMRTRFSDQSLGFLWAVMEPVGMIAALALLFSTGLKGREPALGESYILFFASGMLPYSAYKSVTGAINRSAKGNRNLLFFPIVKPIDSYVASAVLETTTMVVVMSVIFVSYHVAFGGGLPDSFIMTIVPFIYAALIGFSIGVFNVCIGSVFKSWVKIFKMTSRPMFFISGIFFIAESLPRSIQNILYYNPILHITEWTRQGYFAEFNSDFLDLYYLNGFTISALFIALALERTMRPQVLTRM</sequence>
<feature type="transmembrane region" description="Helical" evidence="9">
    <location>
        <begin position="109"/>
        <end position="132"/>
    </location>
</feature>
<dbReference type="PRINTS" id="PR00164">
    <property type="entry name" value="ABC2TRNSPORT"/>
</dbReference>
<feature type="transmembrane region" description="Helical" evidence="9">
    <location>
        <begin position="67"/>
        <end position="88"/>
    </location>
</feature>
<dbReference type="InterPro" id="IPR013525">
    <property type="entry name" value="ABC2_TM"/>
</dbReference>
<evidence type="ECO:0000256" key="2">
    <source>
        <dbReference type="ARBA" id="ARBA00007783"/>
    </source>
</evidence>
<evidence type="ECO:0000256" key="4">
    <source>
        <dbReference type="ARBA" id="ARBA00022475"/>
    </source>
</evidence>
<dbReference type="PIRSF" id="PIRSF006648">
    <property type="entry name" value="DrrB"/>
    <property type="match status" value="1"/>
</dbReference>
<feature type="transmembrane region" description="Helical" evidence="9">
    <location>
        <begin position="33"/>
        <end position="55"/>
    </location>
</feature>
<comment type="subcellular location">
    <subcellularLocation>
        <location evidence="1 9">Cell inner membrane</location>
        <topology evidence="1 9">Multi-pass membrane protein</topology>
    </subcellularLocation>
</comment>
<feature type="transmembrane region" description="Helical" evidence="9">
    <location>
        <begin position="184"/>
        <end position="203"/>
    </location>
</feature>
<dbReference type="RefSeq" id="WP_111435714.1">
    <property type="nucleotide sequence ID" value="NZ_JACIGG010000029.1"/>
</dbReference>
<evidence type="ECO:0000256" key="5">
    <source>
        <dbReference type="ARBA" id="ARBA00022519"/>
    </source>
</evidence>
<dbReference type="GO" id="GO:0140359">
    <property type="term" value="F:ABC-type transporter activity"/>
    <property type="evidence" value="ECO:0007669"/>
    <property type="project" value="InterPro"/>
</dbReference>
<protein>
    <recommendedName>
        <fullName evidence="9">Transport permease protein</fullName>
    </recommendedName>
</protein>
<evidence type="ECO:0000313" key="12">
    <source>
        <dbReference type="Proteomes" id="UP000249299"/>
    </source>
</evidence>
<comment type="caution">
    <text evidence="11">The sequence shown here is derived from an EMBL/GenBank/DDBJ whole genome shotgun (WGS) entry which is preliminary data.</text>
</comment>
<keyword evidence="8 9" id="KW-0472">Membrane</keyword>
<gene>
    <name evidence="11" type="ORF">CH339_17635</name>
</gene>
<feature type="transmembrane region" description="Helical" evidence="9">
    <location>
        <begin position="144"/>
        <end position="172"/>
    </location>
</feature>
<evidence type="ECO:0000256" key="8">
    <source>
        <dbReference type="ARBA" id="ARBA00023136"/>
    </source>
</evidence>
<keyword evidence="5" id="KW-0997">Cell inner membrane</keyword>
<feature type="transmembrane region" description="Helical" evidence="9">
    <location>
        <begin position="234"/>
        <end position="251"/>
    </location>
</feature>
<evidence type="ECO:0000313" key="11">
    <source>
        <dbReference type="EMBL" id="RAI25537.1"/>
    </source>
</evidence>
<name>A0A327JGK7_9HYPH</name>
<dbReference type="PROSITE" id="PS51012">
    <property type="entry name" value="ABC_TM2"/>
    <property type="match status" value="1"/>
</dbReference>
<dbReference type="AlphaFoldDB" id="A0A327JGK7"/>
<dbReference type="InterPro" id="IPR047817">
    <property type="entry name" value="ABC2_TM_bact-type"/>
</dbReference>
<accession>A0A327JGK7</accession>
<keyword evidence="4 9" id="KW-1003">Cell membrane</keyword>
<dbReference type="GO" id="GO:0043190">
    <property type="term" value="C:ATP-binding cassette (ABC) transporter complex"/>
    <property type="evidence" value="ECO:0007669"/>
    <property type="project" value="InterPro"/>
</dbReference>
<dbReference type="EMBL" id="NPEV01000045">
    <property type="protein sequence ID" value="RAI25537.1"/>
    <property type="molecule type" value="Genomic_DNA"/>
</dbReference>
<dbReference type="Proteomes" id="UP000249299">
    <property type="component" value="Unassembled WGS sequence"/>
</dbReference>
<evidence type="ECO:0000256" key="6">
    <source>
        <dbReference type="ARBA" id="ARBA00022692"/>
    </source>
</evidence>
<comment type="similarity">
    <text evidence="2 9">Belongs to the ABC-2 integral membrane protein family.</text>
</comment>
<keyword evidence="6 9" id="KW-0812">Transmembrane</keyword>
<dbReference type="OrthoDB" id="8479094at2"/>
<evidence type="ECO:0000259" key="10">
    <source>
        <dbReference type="PROSITE" id="PS51012"/>
    </source>
</evidence>
<dbReference type="PANTHER" id="PTHR30413">
    <property type="entry name" value="INNER MEMBRANE TRANSPORT PERMEASE"/>
    <property type="match status" value="1"/>
</dbReference>
<dbReference type="GO" id="GO:0015920">
    <property type="term" value="P:lipopolysaccharide transport"/>
    <property type="evidence" value="ECO:0007669"/>
    <property type="project" value="TreeGrafter"/>
</dbReference>
<dbReference type="PANTHER" id="PTHR30413:SF8">
    <property type="entry name" value="TRANSPORT PERMEASE PROTEIN"/>
    <property type="match status" value="1"/>
</dbReference>
<dbReference type="InterPro" id="IPR000412">
    <property type="entry name" value="ABC_2_transport"/>
</dbReference>
<evidence type="ECO:0000256" key="7">
    <source>
        <dbReference type="ARBA" id="ARBA00022989"/>
    </source>
</evidence>
<organism evidence="11 12">
    <name type="scientific">Rhodobium orientis</name>
    <dbReference type="NCBI Taxonomy" id="34017"/>
    <lineage>
        <taxon>Bacteria</taxon>
        <taxon>Pseudomonadati</taxon>
        <taxon>Pseudomonadota</taxon>
        <taxon>Alphaproteobacteria</taxon>
        <taxon>Hyphomicrobiales</taxon>
        <taxon>Rhodobiaceae</taxon>
        <taxon>Rhodobium</taxon>
    </lineage>
</organism>
<evidence type="ECO:0000256" key="3">
    <source>
        <dbReference type="ARBA" id="ARBA00022448"/>
    </source>
</evidence>